<dbReference type="AlphaFoldDB" id="A0A3S0ZT28"/>
<dbReference type="PANTHER" id="PTHR38764:SF1">
    <property type="entry name" value="ACYL CARRIER PROTEIN PHOSPHODIESTERASE"/>
    <property type="match status" value="1"/>
</dbReference>
<keyword evidence="2" id="KW-0378">Hydrolase</keyword>
<evidence type="ECO:0000313" key="5">
    <source>
        <dbReference type="Proteomes" id="UP000268857"/>
    </source>
</evidence>
<protein>
    <submittedName>
        <fullName evidence="4">ACP phosphodiesterase</fullName>
    </submittedName>
</protein>
<evidence type="ECO:0000313" key="4">
    <source>
        <dbReference type="EMBL" id="RUR83093.1"/>
    </source>
</evidence>
<name>A0A3S0ZT28_CHLFR</name>
<evidence type="ECO:0000256" key="3">
    <source>
        <dbReference type="ARBA" id="ARBA00023098"/>
    </source>
</evidence>
<keyword evidence="1" id="KW-0444">Lipid biosynthesis</keyword>
<dbReference type="STRING" id="211165.GCA_000317285_00518"/>
<sequence length="200" mass="23369">MNWLAHLFLSECNDEIRLGNLLADLVKGSARQNLNCYLQRGIKCHQAIDVFTDSHVIVHRSKQLISSEYRRFAGILIDIFYDHFLAKNWSVYSNVPLEEFTGHIYESFQAYQGDIPTGVRKLIACMAAEDWLAGYRSLIGVEKTLERISNRLLSRFNKSFDLQYAMKELTTHYNSLQNDFLEFFPELQDYARDWRLGARD</sequence>
<evidence type="ECO:0000256" key="1">
    <source>
        <dbReference type="ARBA" id="ARBA00022516"/>
    </source>
</evidence>
<keyword evidence="5" id="KW-1185">Reference proteome</keyword>
<dbReference type="RefSeq" id="WP_016873098.1">
    <property type="nucleotide sequence ID" value="NZ_AJLN01000037.1"/>
</dbReference>
<proteinExistence type="predicted"/>
<gene>
    <name evidence="4" type="ORF">PCC6912_24670</name>
</gene>
<dbReference type="InterPro" id="IPR007431">
    <property type="entry name" value="ACP_PD"/>
</dbReference>
<dbReference type="EMBL" id="RSCJ01000008">
    <property type="protein sequence ID" value="RUR83093.1"/>
    <property type="molecule type" value="Genomic_DNA"/>
</dbReference>
<comment type="caution">
    <text evidence="4">The sequence shown here is derived from an EMBL/GenBank/DDBJ whole genome shotgun (WGS) entry which is preliminary data.</text>
</comment>
<dbReference type="OrthoDB" id="8442777at2"/>
<dbReference type="GO" id="GO:0006633">
    <property type="term" value="P:fatty acid biosynthetic process"/>
    <property type="evidence" value="ECO:0007669"/>
    <property type="project" value="InterPro"/>
</dbReference>
<evidence type="ECO:0000256" key="2">
    <source>
        <dbReference type="ARBA" id="ARBA00022801"/>
    </source>
</evidence>
<dbReference type="PIRSF" id="PIRSF011489">
    <property type="entry name" value="DUF479"/>
    <property type="match status" value="1"/>
</dbReference>
<accession>A0A3S0ZT28</accession>
<reference evidence="4 5" key="1">
    <citation type="journal article" date="2019" name="Genome Biol. Evol.">
        <title>Day and night: Metabolic profiles and evolutionary relationships of six axenic non-marine cyanobacteria.</title>
        <authorList>
            <person name="Will S.E."/>
            <person name="Henke P."/>
            <person name="Boedeker C."/>
            <person name="Huang S."/>
            <person name="Brinkmann H."/>
            <person name="Rohde M."/>
            <person name="Jarek M."/>
            <person name="Friedl T."/>
            <person name="Seufert S."/>
            <person name="Schumacher M."/>
            <person name="Overmann J."/>
            <person name="Neumann-Schaal M."/>
            <person name="Petersen J."/>
        </authorList>
    </citation>
    <scope>NUCLEOTIDE SEQUENCE [LARGE SCALE GENOMIC DNA]</scope>
    <source>
        <strain evidence="4 5">PCC 6912</strain>
    </source>
</reference>
<dbReference type="GO" id="GO:0008770">
    <property type="term" value="F:[acyl-carrier-protein] phosphodiesterase activity"/>
    <property type="evidence" value="ECO:0007669"/>
    <property type="project" value="InterPro"/>
</dbReference>
<dbReference type="PANTHER" id="PTHR38764">
    <property type="entry name" value="ACYL CARRIER PROTEIN PHOSPHODIESTERASE"/>
    <property type="match status" value="1"/>
</dbReference>
<dbReference type="Proteomes" id="UP000268857">
    <property type="component" value="Unassembled WGS sequence"/>
</dbReference>
<keyword evidence="3" id="KW-0443">Lipid metabolism</keyword>
<dbReference type="Pfam" id="PF04336">
    <property type="entry name" value="ACP_PD"/>
    <property type="match status" value="1"/>
</dbReference>
<organism evidence="4 5">
    <name type="scientific">Chlorogloeopsis fritschii PCC 6912</name>
    <dbReference type="NCBI Taxonomy" id="211165"/>
    <lineage>
        <taxon>Bacteria</taxon>
        <taxon>Bacillati</taxon>
        <taxon>Cyanobacteriota</taxon>
        <taxon>Cyanophyceae</taxon>
        <taxon>Nostocales</taxon>
        <taxon>Chlorogloeopsidaceae</taxon>
        <taxon>Chlorogloeopsis</taxon>
    </lineage>
</organism>